<evidence type="ECO:0000313" key="3">
    <source>
        <dbReference type="EMBL" id="CAD8577025.1"/>
    </source>
</evidence>
<reference evidence="3" key="1">
    <citation type="submission" date="2021-01" db="EMBL/GenBank/DDBJ databases">
        <authorList>
            <person name="Corre E."/>
            <person name="Pelletier E."/>
            <person name="Niang G."/>
            <person name="Scheremetjew M."/>
            <person name="Finn R."/>
            <person name="Kale V."/>
            <person name="Holt S."/>
            <person name="Cochrane G."/>
            <person name="Meng A."/>
            <person name="Brown T."/>
            <person name="Cohen L."/>
        </authorList>
    </citation>
    <scope>NUCLEOTIDE SEQUENCE</scope>
    <source>
        <strain evidence="3">CCMP494</strain>
    </source>
</reference>
<gene>
    <name evidence="3" type="ORF">MSP1404_LOCUS1004</name>
</gene>
<name>A0A7S0KE44_MICPS</name>
<proteinExistence type="predicted"/>
<organism evidence="3">
    <name type="scientific">Micromonas pusilla</name>
    <name type="common">Picoplanktonic green alga</name>
    <name type="synonym">Chromulina pusilla</name>
    <dbReference type="NCBI Taxonomy" id="38833"/>
    <lineage>
        <taxon>Eukaryota</taxon>
        <taxon>Viridiplantae</taxon>
        <taxon>Chlorophyta</taxon>
        <taxon>Mamiellophyceae</taxon>
        <taxon>Mamiellales</taxon>
        <taxon>Mamiellaceae</taxon>
        <taxon>Micromonas</taxon>
    </lineage>
</organism>
<dbReference type="PANTHER" id="PTHR35791">
    <property type="entry name" value="UPF0754 MEMBRANE PROTEIN YHEB"/>
    <property type="match status" value="1"/>
</dbReference>
<keyword evidence="1" id="KW-0472">Membrane</keyword>
<sequence>MWVRTVVLSLVLGAVHASAHGLHRRLLRQDDHHHHASDEFGGGFEQRWGRSLLGSSDDTDKLSKGSDTHIALYVIIPFISAVVGYVTNVVALQMTFYPLEFTPSQLKFAQLEGQPFGLLGGWQGIIPAKAGKMAAILCDLMTTKLLDVKEMFGKIVPVEFAEALAPEMNPSMSRIIANVMAEEAPTFWNSMPTKVQAGLVKEAMAGAEDFLADVIEDLQNHVYEVLDLKAMVVRLALANKQDVVRMFQEVGESEFRIIEHSGFYFGFAFGIVQMITFYCVDTLAPSFSGPLLPVFGFMVGYATNWFALKLIFRPIHPTRVCCCTLQGAFLKRQDQVSEKFSELNVELFCNAKNLWEEMMFGRLREEFGELVKRNTRRFTDVTIGKGAGAVKMVFGADAYARMREKIAQNLVNELPRCVPVSYEYQDGALEVEATVCKAMKGLPPDEFEGVLHPVFEEDEIKLIVVGGCLGALVGFAQYILLFSGGI</sequence>
<feature type="transmembrane region" description="Helical" evidence="1">
    <location>
        <begin position="263"/>
        <end position="284"/>
    </location>
</feature>
<keyword evidence="1" id="KW-0812">Transmembrane</keyword>
<keyword evidence="2" id="KW-0732">Signal</keyword>
<keyword evidence="1" id="KW-1133">Transmembrane helix</keyword>
<evidence type="ECO:0000256" key="2">
    <source>
        <dbReference type="SAM" id="SignalP"/>
    </source>
</evidence>
<feature type="chain" id="PRO_5031027444" description="DUF445 domain-containing protein" evidence="2">
    <location>
        <begin position="18"/>
        <end position="486"/>
    </location>
</feature>
<feature type="transmembrane region" description="Helical" evidence="1">
    <location>
        <begin position="70"/>
        <end position="92"/>
    </location>
</feature>
<dbReference type="PANTHER" id="PTHR35791:SF1">
    <property type="entry name" value="UPF0754 MEMBRANE PROTEIN YHEB"/>
    <property type="match status" value="1"/>
</dbReference>
<feature type="transmembrane region" description="Helical" evidence="1">
    <location>
        <begin position="290"/>
        <end position="308"/>
    </location>
</feature>
<evidence type="ECO:0000256" key="1">
    <source>
        <dbReference type="SAM" id="Phobius"/>
    </source>
</evidence>
<feature type="signal peptide" evidence="2">
    <location>
        <begin position="1"/>
        <end position="17"/>
    </location>
</feature>
<accession>A0A7S0KE44</accession>
<dbReference type="EMBL" id="HBEV01001239">
    <property type="protein sequence ID" value="CAD8577025.1"/>
    <property type="molecule type" value="Transcribed_RNA"/>
</dbReference>
<dbReference type="AlphaFoldDB" id="A0A7S0KE44"/>
<feature type="transmembrane region" description="Helical" evidence="1">
    <location>
        <begin position="462"/>
        <end position="481"/>
    </location>
</feature>
<evidence type="ECO:0008006" key="4">
    <source>
        <dbReference type="Google" id="ProtNLM"/>
    </source>
</evidence>
<protein>
    <recommendedName>
        <fullName evidence="4">DUF445 domain-containing protein</fullName>
    </recommendedName>
</protein>